<dbReference type="EMBL" id="BLXT01005122">
    <property type="protein sequence ID" value="GFO19954.1"/>
    <property type="molecule type" value="Genomic_DNA"/>
</dbReference>
<dbReference type="Proteomes" id="UP000735302">
    <property type="component" value="Unassembled WGS sequence"/>
</dbReference>
<comment type="caution">
    <text evidence="1">The sequence shown here is derived from an EMBL/GenBank/DDBJ whole genome shotgun (WGS) entry which is preliminary data.</text>
</comment>
<organism evidence="1 2">
    <name type="scientific">Plakobranchus ocellatus</name>
    <dbReference type="NCBI Taxonomy" id="259542"/>
    <lineage>
        <taxon>Eukaryota</taxon>
        <taxon>Metazoa</taxon>
        <taxon>Spiralia</taxon>
        <taxon>Lophotrochozoa</taxon>
        <taxon>Mollusca</taxon>
        <taxon>Gastropoda</taxon>
        <taxon>Heterobranchia</taxon>
        <taxon>Euthyneura</taxon>
        <taxon>Panpulmonata</taxon>
        <taxon>Sacoglossa</taxon>
        <taxon>Placobranchoidea</taxon>
        <taxon>Plakobranchidae</taxon>
        <taxon>Plakobranchus</taxon>
    </lineage>
</organism>
<protein>
    <submittedName>
        <fullName evidence="1">Uncharacterized protein</fullName>
    </submittedName>
</protein>
<evidence type="ECO:0000313" key="2">
    <source>
        <dbReference type="Proteomes" id="UP000735302"/>
    </source>
</evidence>
<proteinExistence type="predicted"/>
<accession>A0AAV4BIM0</accession>
<keyword evidence="2" id="KW-1185">Reference proteome</keyword>
<dbReference type="AlphaFoldDB" id="A0AAV4BIM0"/>
<reference evidence="1 2" key="1">
    <citation type="journal article" date="2021" name="Elife">
        <title>Chloroplast acquisition without the gene transfer in kleptoplastic sea slugs, Plakobranchus ocellatus.</title>
        <authorList>
            <person name="Maeda T."/>
            <person name="Takahashi S."/>
            <person name="Yoshida T."/>
            <person name="Shimamura S."/>
            <person name="Takaki Y."/>
            <person name="Nagai Y."/>
            <person name="Toyoda A."/>
            <person name="Suzuki Y."/>
            <person name="Arimoto A."/>
            <person name="Ishii H."/>
            <person name="Satoh N."/>
            <person name="Nishiyama T."/>
            <person name="Hasebe M."/>
            <person name="Maruyama T."/>
            <person name="Minagawa J."/>
            <person name="Obokata J."/>
            <person name="Shigenobu S."/>
        </authorList>
    </citation>
    <scope>NUCLEOTIDE SEQUENCE [LARGE SCALE GENOMIC DNA]</scope>
</reference>
<evidence type="ECO:0000313" key="1">
    <source>
        <dbReference type="EMBL" id="GFO19954.1"/>
    </source>
</evidence>
<gene>
    <name evidence="1" type="ORF">PoB_004645900</name>
</gene>
<sequence>MLKITRLDVFYVLENLVIDRGRSEQVSIRKAQSAPSCLPISLSNDCAHVEKSDFVVRRETDVKLVKNKVISGVQTFRQSRVPWRSSNLRQKRLCSSQSGSAIHCATDAAINTLRLHISTCRHVFSPPASVLT</sequence>
<name>A0AAV4BIM0_9GAST</name>